<proteinExistence type="predicted"/>
<protein>
    <recommendedName>
        <fullName evidence="2">histidine kinase</fullName>
        <ecNumber evidence="2">2.7.13.3</ecNumber>
    </recommendedName>
</protein>
<dbReference type="AlphaFoldDB" id="G2KMT8"/>
<keyword evidence="4" id="KW-0808">Transferase</keyword>
<dbReference type="SUPFAM" id="SSF55874">
    <property type="entry name" value="ATPase domain of HSP90 chaperone/DNA topoisomerase II/histidine kinase"/>
    <property type="match status" value="1"/>
</dbReference>
<dbReference type="InterPro" id="IPR005467">
    <property type="entry name" value="His_kinase_dom"/>
</dbReference>
<dbReference type="SUPFAM" id="SSF55785">
    <property type="entry name" value="PYP-like sensor domain (PAS domain)"/>
    <property type="match status" value="2"/>
</dbReference>
<name>G2KMT8_MICAA</name>
<accession>G2KMT8</accession>
<dbReference type="PANTHER" id="PTHR43711">
    <property type="entry name" value="TWO-COMPONENT HISTIDINE KINASE"/>
    <property type="match status" value="1"/>
</dbReference>
<dbReference type="CDD" id="cd00082">
    <property type="entry name" value="HisKA"/>
    <property type="match status" value="1"/>
</dbReference>
<dbReference type="STRING" id="856793.MICA_128"/>
<dbReference type="Proteomes" id="UP000009286">
    <property type="component" value="Chromosome"/>
</dbReference>
<evidence type="ECO:0000256" key="2">
    <source>
        <dbReference type="ARBA" id="ARBA00012438"/>
    </source>
</evidence>
<dbReference type="PANTHER" id="PTHR43711:SF1">
    <property type="entry name" value="HISTIDINE KINASE 1"/>
    <property type="match status" value="1"/>
</dbReference>
<dbReference type="CDD" id="cd00075">
    <property type="entry name" value="HATPase"/>
    <property type="match status" value="1"/>
</dbReference>
<keyword evidence="9" id="KW-1185">Reference proteome</keyword>
<dbReference type="OrthoDB" id="9797304at2"/>
<dbReference type="RefSeq" id="WP_014101698.1">
    <property type="nucleotide sequence ID" value="NC_016026.1"/>
</dbReference>
<dbReference type="SMART" id="SM00091">
    <property type="entry name" value="PAS"/>
    <property type="match status" value="3"/>
</dbReference>
<dbReference type="eggNOG" id="COG2205">
    <property type="taxonomic scope" value="Bacteria"/>
</dbReference>
<evidence type="ECO:0000256" key="3">
    <source>
        <dbReference type="ARBA" id="ARBA00022553"/>
    </source>
</evidence>
<feature type="domain" description="Histidine kinase" evidence="7">
    <location>
        <begin position="560"/>
        <end position="779"/>
    </location>
</feature>
<dbReference type="EMBL" id="CP002382">
    <property type="protein sequence ID" value="AEP08475.1"/>
    <property type="molecule type" value="Genomic_DNA"/>
</dbReference>
<dbReference type="Pfam" id="PF00512">
    <property type="entry name" value="HisKA"/>
    <property type="match status" value="1"/>
</dbReference>
<dbReference type="FunFam" id="3.30.565.10:FF:000006">
    <property type="entry name" value="Sensor histidine kinase WalK"/>
    <property type="match status" value="1"/>
</dbReference>
<dbReference type="SMART" id="SM00387">
    <property type="entry name" value="HATPase_c"/>
    <property type="match status" value="1"/>
</dbReference>
<keyword evidence="6" id="KW-0902">Two-component regulatory system</keyword>
<reference evidence="8 9" key="1">
    <citation type="journal article" date="2011" name="BMC Genomics">
        <title>Genomic insights into an obligate epibiotic bacterial predator: Micavibrio aeruginosavorus ARL-13.</title>
        <authorList>
            <person name="Wang Z."/>
            <person name="Kadouri D."/>
            <person name="Wu M."/>
        </authorList>
    </citation>
    <scope>NUCLEOTIDE SEQUENCE [LARGE SCALE GENOMIC DNA]</scope>
    <source>
        <strain evidence="8 9">ARL-13</strain>
    </source>
</reference>
<sequence>MNQTADSNKKNPQKTAKGPRFITALMGGGELRTEKARMEAFLSAVPMDYCGWGPDGAIAYSEGFCRLLALDSIRNIHDIQNRLSASDAAALEGMFFRLQEQGEPFSITVRTADRTRTMTLSGSRGVDSDGSMRFNILWLQDTTVQAQEQRRISEAQQFAESEQLRLQAALDHAPVPLWMRNTQTDLIWCNRAYANVLDTSPATVIAEQRELPQTARKKGPATALQPGRPLAQAALDAAQPKTTQAHIIHAGTRLLWDVTETPLPGLGLTLGSAHDRTREEELETHQRRNTAANKELLEQLGSSIAIFAADQKIEFFNSAFAQLWQLDDSWLNTQPKLGDIMEKLRETRRLPEQADFRKFKQSWLNMFTGLIGGHEDMLYLPDGRALRQLVIPHPMGGLMMIFEDVTGRLELESNYNTLVAVQKETLDNLSEGVAVFGGDGRLKLWNPAWARLWHLNPEDLDGEPHISRIVERLKPLFHETVWPQQREELIAQGLDRTQREGRLQLLNQTLVDFSTVPLPDGGVLVAHIDVTDSARVEAALRDRNEALEAAERLKLDFLANVSYQLRTPLNAITGFAEILGHEYFGPLNERQKEYTTGLQDAGKRLVSLVDDILDLSTIEAGYMQLQTSTVDVHRMLAGLVDLTTEWARKEKINVRLDCPDDIGSINADEQRMKQVLLNLIRNAINFTPEGGTITVGATRTSDGHIALHVTDTGPGIASEDRARVLEPFERGNVKGAMAARQGAGLGLTLVRNIVQLHGGTITLDSPHNHGTIVTISLPV</sequence>
<dbReference type="SMART" id="SM00388">
    <property type="entry name" value="HisKA"/>
    <property type="match status" value="1"/>
</dbReference>
<dbReference type="Pfam" id="PF13188">
    <property type="entry name" value="PAS_8"/>
    <property type="match status" value="1"/>
</dbReference>
<evidence type="ECO:0000256" key="5">
    <source>
        <dbReference type="ARBA" id="ARBA00022777"/>
    </source>
</evidence>
<dbReference type="GO" id="GO:0000155">
    <property type="term" value="F:phosphorelay sensor kinase activity"/>
    <property type="evidence" value="ECO:0007669"/>
    <property type="project" value="InterPro"/>
</dbReference>
<evidence type="ECO:0000256" key="6">
    <source>
        <dbReference type="ARBA" id="ARBA00023012"/>
    </source>
</evidence>
<dbReference type="PRINTS" id="PR00344">
    <property type="entry name" value="BCTRLSENSOR"/>
</dbReference>
<evidence type="ECO:0000259" key="7">
    <source>
        <dbReference type="PROSITE" id="PS50109"/>
    </source>
</evidence>
<dbReference type="InterPro" id="IPR000014">
    <property type="entry name" value="PAS"/>
</dbReference>
<evidence type="ECO:0000256" key="4">
    <source>
        <dbReference type="ARBA" id="ARBA00022679"/>
    </source>
</evidence>
<dbReference type="Gene3D" id="3.30.565.10">
    <property type="entry name" value="Histidine kinase-like ATPase, C-terminal domain"/>
    <property type="match status" value="1"/>
</dbReference>
<keyword evidence="5 8" id="KW-0418">Kinase</keyword>
<dbReference type="InterPro" id="IPR036890">
    <property type="entry name" value="HATPase_C_sf"/>
</dbReference>
<dbReference type="PROSITE" id="PS50109">
    <property type="entry name" value="HIS_KIN"/>
    <property type="match status" value="1"/>
</dbReference>
<evidence type="ECO:0000256" key="1">
    <source>
        <dbReference type="ARBA" id="ARBA00000085"/>
    </source>
</evidence>
<dbReference type="HOGENOM" id="CLU_018130_0_0_5"/>
<dbReference type="Gene3D" id="3.30.450.20">
    <property type="entry name" value="PAS domain"/>
    <property type="match status" value="1"/>
</dbReference>
<dbReference type="EC" id="2.7.13.3" evidence="2"/>
<dbReference type="InterPro" id="IPR035965">
    <property type="entry name" value="PAS-like_dom_sf"/>
</dbReference>
<dbReference type="InterPro" id="IPR050736">
    <property type="entry name" value="Sensor_HK_Regulatory"/>
</dbReference>
<dbReference type="Pfam" id="PF02518">
    <property type="entry name" value="HATPase_c"/>
    <property type="match status" value="1"/>
</dbReference>
<dbReference type="SUPFAM" id="SSF47384">
    <property type="entry name" value="Homodimeric domain of signal transducing histidine kinase"/>
    <property type="match status" value="1"/>
</dbReference>
<dbReference type="KEGG" id="mai:MICA_128"/>
<dbReference type="Gene3D" id="1.10.287.130">
    <property type="match status" value="1"/>
</dbReference>
<gene>
    <name evidence="8" type="ordered locus">MICA_128</name>
</gene>
<evidence type="ECO:0000313" key="8">
    <source>
        <dbReference type="EMBL" id="AEP08475.1"/>
    </source>
</evidence>
<dbReference type="InterPro" id="IPR036097">
    <property type="entry name" value="HisK_dim/P_sf"/>
</dbReference>
<dbReference type="InterPro" id="IPR003661">
    <property type="entry name" value="HisK_dim/P_dom"/>
</dbReference>
<organism evidence="8 9">
    <name type="scientific">Micavibrio aeruginosavorus (strain ARL-13)</name>
    <dbReference type="NCBI Taxonomy" id="856793"/>
    <lineage>
        <taxon>Bacteria</taxon>
        <taxon>Pseudomonadati</taxon>
        <taxon>Bdellovibrionota</taxon>
        <taxon>Bdellovibrionia</taxon>
        <taxon>Bdellovibrionales</taxon>
        <taxon>Pseudobdellovibrionaceae</taxon>
        <taxon>Micavibrio</taxon>
    </lineage>
</organism>
<dbReference type="InterPro" id="IPR003594">
    <property type="entry name" value="HATPase_dom"/>
</dbReference>
<dbReference type="Pfam" id="PF12860">
    <property type="entry name" value="PAS_7"/>
    <property type="match status" value="2"/>
</dbReference>
<comment type="catalytic activity">
    <reaction evidence="1">
        <text>ATP + protein L-histidine = ADP + protein N-phospho-L-histidine.</text>
        <dbReference type="EC" id="2.7.13.3"/>
    </reaction>
</comment>
<keyword evidence="3" id="KW-0597">Phosphoprotein</keyword>
<dbReference type="InterPro" id="IPR004358">
    <property type="entry name" value="Sig_transdc_His_kin-like_C"/>
</dbReference>
<evidence type="ECO:0000313" key="9">
    <source>
        <dbReference type="Proteomes" id="UP000009286"/>
    </source>
</evidence>